<proteinExistence type="predicted"/>
<accession>A0A162I527</accession>
<dbReference type="InterPro" id="IPR019339">
    <property type="entry name" value="CIR_N_dom"/>
</dbReference>
<dbReference type="OrthoDB" id="2159131at2759"/>
<name>A0A162I527_9EURO</name>
<evidence type="ECO:0000259" key="2">
    <source>
        <dbReference type="SMART" id="SM01083"/>
    </source>
</evidence>
<organism evidence="3 4">
    <name type="scientific">Ascosphaera apis ARSEF 7405</name>
    <dbReference type="NCBI Taxonomy" id="392613"/>
    <lineage>
        <taxon>Eukaryota</taxon>
        <taxon>Fungi</taxon>
        <taxon>Dikarya</taxon>
        <taxon>Ascomycota</taxon>
        <taxon>Pezizomycotina</taxon>
        <taxon>Eurotiomycetes</taxon>
        <taxon>Eurotiomycetidae</taxon>
        <taxon>Onygenales</taxon>
        <taxon>Ascosphaeraceae</taxon>
        <taxon>Ascosphaera</taxon>
    </lineage>
</organism>
<evidence type="ECO:0000313" key="4">
    <source>
        <dbReference type="Proteomes" id="UP000242877"/>
    </source>
</evidence>
<sequence length="264" mass="30388">MVLHLLGKKSWNVYNQDNIARVRRDEAEAAEREREKAQRGRQRDAERRMVVLRGQEPGPALDEEDVEVEQKEGERRREDRGGAGRVDRIKRRRIAGEDDTDRDIRVAREIAGLDGVAGGGDREREFKVRSAGAGADAALLDAQGHTILFPIDEKKKPQTESKDITIKPDQKRLYDEKDAWYASSIGDISSRDIPLNKDVWGNEDPRRQERSQRRMASADPLMAIKRGVGQLRETERARKKIEEERRRELEALKREQDDEGWGEE</sequence>
<dbReference type="PANTHER" id="PTHR22093:SF0">
    <property type="entry name" value="LEUKOCYTE RECEPTOR CLUSTER MEMBER 1"/>
    <property type="match status" value="1"/>
</dbReference>
<evidence type="ECO:0000313" key="3">
    <source>
        <dbReference type="EMBL" id="KZZ88723.1"/>
    </source>
</evidence>
<feature type="region of interest" description="Disordered" evidence="1">
    <location>
        <begin position="25"/>
        <end position="94"/>
    </location>
</feature>
<feature type="region of interest" description="Disordered" evidence="1">
    <location>
        <begin position="192"/>
        <end position="264"/>
    </location>
</feature>
<dbReference type="Proteomes" id="UP000242877">
    <property type="component" value="Unassembled WGS sequence"/>
</dbReference>
<feature type="compositionally biased region" description="Basic and acidic residues" evidence="1">
    <location>
        <begin position="68"/>
        <end position="87"/>
    </location>
</feature>
<dbReference type="AlphaFoldDB" id="A0A162I527"/>
<evidence type="ECO:0000256" key="1">
    <source>
        <dbReference type="SAM" id="MobiDB-lite"/>
    </source>
</evidence>
<reference evidence="3 4" key="1">
    <citation type="journal article" date="2016" name="Genome Biol. Evol.">
        <title>Divergent and convergent evolution of fungal pathogenicity.</title>
        <authorList>
            <person name="Shang Y."/>
            <person name="Xiao G."/>
            <person name="Zheng P."/>
            <person name="Cen K."/>
            <person name="Zhan S."/>
            <person name="Wang C."/>
        </authorList>
    </citation>
    <scope>NUCLEOTIDE SEQUENCE [LARGE SCALE GENOMIC DNA]</scope>
    <source>
        <strain evidence="3 4">ARSEF 7405</strain>
    </source>
</reference>
<feature type="domain" description="CBF1-interacting co-repressor CIR N-terminal" evidence="2">
    <location>
        <begin position="10"/>
        <end position="46"/>
    </location>
</feature>
<comment type="caution">
    <text evidence="3">The sequence shown here is derived from an EMBL/GenBank/DDBJ whole genome shotgun (WGS) entry which is preliminary data.</text>
</comment>
<dbReference type="SMART" id="SM01083">
    <property type="entry name" value="Cir_N"/>
    <property type="match status" value="1"/>
</dbReference>
<dbReference type="Pfam" id="PF10197">
    <property type="entry name" value="Cir_N"/>
    <property type="match status" value="1"/>
</dbReference>
<dbReference type="EMBL" id="AZGZ01000024">
    <property type="protein sequence ID" value="KZZ88723.1"/>
    <property type="molecule type" value="Genomic_DNA"/>
</dbReference>
<gene>
    <name evidence="3" type="ORF">AAP_04821</name>
</gene>
<keyword evidence="4" id="KW-1185">Reference proteome</keyword>
<dbReference type="PANTHER" id="PTHR22093">
    <property type="entry name" value="LEUKOCYTE RECEPTOR CLUSTER LRC MEMBER 1"/>
    <property type="match status" value="1"/>
</dbReference>
<dbReference type="VEuPathDB" id="FungiDB:AAP_04821"/>
<feature type="compositionally biased region" description="Basic and acidic residues" evidence="1">
    <location>
        <begin position="25"/>
        <end position="49"/>
    </location>
</feature>
<dbReference type="InterPro" id="IPR039875">
    <property type="entry name" value="LENG1-like"/>
</dbReference>
<feature type="compositionally biased region" description="Basic and acidic residues" evidence="1">
    <location>
        <begin position="203"/>
        <end position="212"/>
    </location>
</feature>
<protein>
    <recommendedName>
        <fullName evidence="2">CBF1-interacting co-repressor CIR N-terminal domain-containing protein</fullName>
    </recommendedName>
</protein>
<feature type="compositionally biased region" description="Basic and acidic residues" evidence="1">
    <location>
        <begin position="232"/>
        <end position="256"/>
    </location>
</feature>